<evidence type="ECO:0000313" key="1">
    <source>
        <dbReference type="EMBL" id="MDC3986570.1"/>
    </source>
</evidence>
<evidence type="ECO:0000313" key="2">
    <source>
        <dbReference type="Proteomes" id="UP001151081"/>
    </source>
</evidence>
<keyword evidence="2" id="KW-1185">Reference proteome</keyword>
<name>A0A9X4AXU0_9BACT</name>
<dbReference type="EMBL" id="JAGTJJ010000040">
    <property type="protein sequence ID" value="MDC3986570.1"/>
    <property type="molecule type" value="Genomic_DNA"/>
</dbReference>
<protein>
    <submittedName>
        <fullName evidence="1">STAS/SEC14 domain-containing protein</fullName>
    </submittedName>
</protein>
<dbReference type="Proteomes" id="UP001151081">
    <property type="component" value="Unassembled WGS sequence"/>
</dbReference>
<dbReference type="Pfam" id="PF11964">
    <property type="entry name" value="SpoIIAA-like"/>
    <property type="match status" value="1"/>
</dbReference>
<reference evidence="1 2" key="1">
    <citation type="submission" date="2021-04" db="EMBL/GenBank/DDBJ databases">
        <title>Genome analysis of Polyangium sp.</title>
        <authorList>
            <person name="Li Y."/>
            <person name="Wang J."/>
        </authorList>
    </citation>
    <scope>NUCLEOTIDE SEQUENCE [LARGE SCALE GENOMIC DNA]</scope>
    <source>
        <strain evidence="1 2">SDU14</strain>
    </source>
</reference>
<proteinExistence type="predicted"/>
<dbReference type="InterPro" id="IPR021866">
    <property type="entry name" value="SpoIIAA-like"/>
</dbReference>
<gene>
    <name evidence="1" type="ORF">KEG57_39205</name>
</gene>
<dbReference type="AlphaFoldDB" id="A0A9X4AXU0"/>
<comment type="caution">
    <text evidence="1">The sequence shown here is derived from an EMBL/GenBank/DDBJ whole genome shotgun (WGS) entry which is preliminary data.</text>
</comment>
<sequence>MLQATQEQGIRYDIGSSRMCFEPPDTCFVTYVGDLDADVVARMNAALEETVRQRKSVDLLVDLSRTGQVTELVRRHAVGGMLALNPRATAVFGADFHLRVVVSMITKAIRLLHVDLRGQIKFFEHEMDARAWLSDVKRKELMQRSA</sequence>
<organism evidence="1 2">
    <name type="scientific">Polyangium jinanense</name>
    <dbReference type="NCBI Taxonomy" id="2829994"/>
    <lineage>
        <taxon>Bacteria</taxon>
        <taxon>Pseudomonadati</taxon>
        <taxon>Myxococcota</taxon>
        <taxon>Polyangia</taxon>
        <taxon>Polyangiales</taxon>
        <taxon>Polyangiaceae</taxon>
        <taxon>Polyangium</taxon>
    </lineage>
</organism>
<dbReference type="RefSeq" id="WP_272425204.1">
    <property type="nucleotide sequence ID" value="NZ_JAGTJJ010000040.1"/>
</dbReference>
<accession>A0A9X4AXU0</accession>